<dbReference type="Gene3D" id="1.20.1250.20">
    <property type="entry name" value="MFS general substrate transporter like domains"/>
    <property type="match status" value="1"/>
</dbReference>
<dbReference type="SUPFAM" id="SSF103473">
    <property type="entry name" value="MFS general substrate transporter"/>
    <property type="match status" value="1"/>
</dbReference>
<evidence type="ECO:0000256" key="1">
    <source>
        <dbReference type="ARBA" id="ARBA00004141"/>
    </source>
</evidence>
<evidence type="ECO:0000313" key="9">
    <source>
        <dbReference type="EMBL" id="KAJ4849847.1"/>
    </source>
</evidence>
<dbReference type="GO" id="GO:0009705">
    <property type="term" value="C:plant-type vacuole membrane"/>
    <property type="evidence" value="ECO:0007669"/>
    <property type="project" value="UniProtKB-ARBA"/>
</dbReference>
<keyword evidence="6 8" id="KW-1133">Transmembrane helix</keyword>
<dbReference type="GO" id="GO:0080054">
    <property type="term" value="F:low-affinity nitrate transmembrane transporter activity"/>
    <property type="evidence" value="ECO:0007669"/>
    <property type="project" value="UniProtKB-ARBA"/>
</dbReference>
<dbReference type="PROSITE" id="PS01022">
    <property type="entry name" value="PTR2_1"/>
    <property type="match status" value="1"/>
</dbReference>
<comment type="subcellular location">
    <subcellularLocation>
        <location evidence="1">Membrane</location>
        <topology evidence="1">Multi-pass membrane protein</topology>
    </subcellularLocation>
</comment>
<comment type="similarity">
    <text evidence="2">Belongs to the major facilitator superfamily. Proton-dependent oligopeptide transporter (POT/PTR) (TC 2.A.17) family.</text>
</comment>
<sequence>MEGGGDILIEGSVDYKGQPAHRSNSGGWRSASFVIAVEVAERFACNGISANLIMYFTGPLGQSTATAAQNVNAWSGTATLLPLLGAFVADSFLGRYRTIILASLIYVLGLGLLTVSATLTSLHISSHYPPWSHQFLFYFSLYLLAVAQGGHKPCLQAFGADQFDGRDPEEAKAKSSFFNWWNFNISVGSLFTVLVSVYIQDNLGWSLGFGIPFAVVLFSLLIFLLGSRTYRYSLKRNEKNPFIRMCRVVFITIGRKWSSIKSGIAIETEASMNSFEQFNERSLNKPLLEVNGAIKDQRLCSIRDVEEAKALMKLMPIWVSCLAIAVVSAQASTFFTKQAATMDRRIVFGLQIPAASVQSFGWSTAILFIPIYDRILVPASRALTGKSSGITMLQRIGTGLVIASLCMISAALVEKKRLKTAEEYGLANLPNETIPLSVWWLVPQYVLCGVASVFTNVGLQEFFYDQVPKDIRSVGASLYLSVFGVGNFLSGFLVSIIDKSTSGDGQDGWFCHNINQAHLDYFYWLLAALTAVGFISYLYFARSYIYNRESMIS</sequence>
<dbReference type="AlphaFoldDB" id="A0A9Q0GJ76"/>
<dbReference type="InterPro" id="IPR036259">
    <property type="entry name" value="MFS_trans_sf"/>
</dbReference>
<evidence type="ECO:0000256" key="6">
    <source>
        <dbReference type="ARBA" id="ARBA00022989"/>
    </source>
</evidence>
<name>A0A9Q0GJ76_9ROSI</name>
<dbReference type="PANTHER" id="PTHR11654">
    <property type="entry name" value="OLIGOPEPTIDE TRANSPORTER-RELATED"/>
    <property type="match status" value="1"/>
</dbReference>
<gene>
    <name evidence="9" type="ORF">Tsubulata_029082</name>
</gene>
<evidence type="ECO:0000256" key="3">
    <source>
        <dbReference type="ARBA" id="ARBA00022448"/>
    </source>
</evidence>
<keyword evidence="5 8" id="KW-0812">Transmembrane</keyword>
<feature type="transmembrane region" description="Helical" evidence="8">
    <location>
        <begin position="348"/>
        <end position="372"/>
    </location>
</feature>
<feature type="transmembrane region" description="Helical" evidence="8">
    <location>
        <begin position="180"/>
        <end position="199"/>
    </location>
</feature>
<keyword evidence="10" id="KW-1185">Reference proteome</keyword>
<dbReference type="EMBL" id="JAKUCV010000471">
    <property type="protein sequence ID" value="KAJ4849847.1"/>
    <property type="molecule type" value="Genomic_DNA"/>
</dbReference>
<feature type="transmembrane region" description="Helical" evidence="8">
    <location>
        <begin position="205"/>
        <end position="226"/>
    </location>
</feature>
<dbReference type="GO" id="GO:0042937">
    <property type="term" value="F:tripeptide transmembrane transporter activity"/>
    <property type="evidence" value="ECO:0007669"/>
    <property type="project" value="InterPro"/>
</dbReference>
<dbReference type="CDD" id="cd17417">
    <property type="entry name" value="MFS_NPF5"/>
    <property type="match status" value="1"/>
</dbReference>
<feature type="transmembrane region" description="Helical" evidence="8">
    <location>
        <begin position="478"/>
        <end position="497"/>
    </location>
</feature>
<evidence type="ECO:0000256" key="8">
    <source>
        <dbReference type="SAM" id="Phobius"/>
    </source>
</evidence>
<dbReference type="FunFam" id="1.20.1250.20:FF:000147">
    <property type="entry name" value="Protein NRT1/ PTR family 5.10"/>
    <property type="match status" value="1"/>
</dbReference>
<dbReference type="InterPro" id="IPR044739">
    <property type="entry name" value="NRT1/PTR"/>
</dbReference>
<protein>
    <submittedName>
        <fullName evidence="9">Uncharacterized protein</fullName>
    </submittedName>
</protein>
<feature type="transmembrane region" description="Helical" evidence="8">
    <location>
        <begin position="521"/>
        <end position="541"/>
    </location>
</feature>
<evidence type="ECO:0000256" key="5">
    <source>
        <dbReference type="ARBA" id="ARBA00022692"/>
    </source>
</evidence>
<reference evidence="9" key="2">
    <citation type="journal article" date="2023" name="Plants (Basel)">
        <title>Annotation of the Turnera subulata (Passifloraceae) Draft Genome Reveals the S-Locus Evolved after the Divergence of Turneroideae from Passifloroideae in a Stepwise Manner.</title>
        <authorList>
            <person name="Henning P.M."/>
            <person name="Roalson E.H."/>
            <person name="Mir W."/>
            <person name="McCubbin A.G."/>
            <person name="Shore J.S."/>
        </authorList>
    </citation>
    <scope>NUCLEOTIDE SEQUENCE</scope>
    <source>
        <strain evidence="9">F60SS</strain>
    </source>
</reference>
<dbReference type="GO" id="GO:0071916">
    <property type="term" value="F:dipeptide transmembrane transporter activity"/>
    <property type="evidence" value="ECO:0007669"/>
    <property type="project" value="InterPro"/>
</dbReference>
<organism evidence="9 10">
    <name type="scientific">Turnera subulata</name>
    <dbReference type="NCBI Taxonomy" id="218843"/>
    <lineage>
        <taxon>Eukaryota</taxon>
        <taxon>Viridiplantae</taxon>
        <taxon>Streptophyta</taxon>
        <taxon>Embryophyta</taxon>
        <taxon>Tracheophyta</taxon>
        <taxon>Spermatophyta</taxon>
        <taxon>Magnoliopsida</taxon>
        <taxon>eudicotyledons</taxon>
        <taxon>Gunneridae</taxon>
        <taxon>Pentapetalae</taxon>
        <taxon>rosids</taxon>
        <taxon>fabids</taxon>
        <taxon>Malpighiales</taxon>
        <taxon>Passifloraceae</taxon>
        <taxon>Turnera</taxon>
    </lineage>
</organism>
<accession>A0A9Q0GJ76</accession>
<dbReference type="Proteomes" id="UP001141552">
    <property type="component" value="Unassembled WGS sequence"/>
</dbReference>
<comment type="caution">
    <text evidence="9">The sequence shown here is derived from an EMBL/GenBank/DDBJ whole genome shotgun (WGS) entry which is preliminary data.</text>
</comment>
<dbReference type="OrthoDB" id="8904098at2759"/>
<proteinExistence type="inferred from homology"/>
<feature type="transmembrane region" description="Helical" evidence="8">
    <location>
        <begin position="99"/>
        <end position="119"/>
    </location>
</feature>
<keyword evidence="7 8" id="KW-0472">Membrane</keyword>
<evidence type="ECO:0000256" key="7">
    <source>
        <dbReference type="ARBA" id="ARBA00023136"/>
    </source>
</evidence>
<evidence type="ECO:0000256" key="2">
    <source>
        <dbReference type="ARBA" id="ARBA00005982"/>
    </source>
</evidence>
<dbReference type="InterPro" id="IPR000109">
    <property type="entry name" value="POT_fam"/>
</dbReference>
<feature type="transmembrane region" description="Helical" evidence="8">
    <location>
        <begin position="393"/>
        <end position="413"/>
    </location>
</feature>
<evidence type="ECO:0000313" key="10">
    <source>
        <dbReference type="Proteomes" id="UP001141552"/>
    </source>
</evidence>
<dbReference type="InterPro" id="IPR018456">
    <property type="entry name" value="PTR2_symporter_CS"/>
</dbReference>
<keyword evidence="4" id="KW-0597">Phosphoprotein</keyword>
<feature type="transmembrane region" description="Helical" evidence="8">
    <location>
        <begin position="317"/>
        <end position="336"/>
    </location>
</feature>
<keyword evidence="3" id="KW-0813">Transport</keyword>
<evidence type="ECO:0000256" key="4">
    <source>
        <dbReference type="ARBA" id="ARBA00022553"/>
    </source>
</evidence>
<dbReference type="Pfam" id="PF00854">
    <property type="entry name" value="PTR2"/>
    <property type="match status" value="1"/>
</dbReference>
<reference evidence="9" key="1">
    <citation type="submission" date="2022-02" db="EMBL/GenBank/DDBJ databases">
        <authorList>
            <person name="Henning P.M."/>
            <person name="McCubbin A.G."/>
            <person name="Shore J.S."/>
        </authorList>
    </citation>
    <scope>NUCLEOTIDE SEQUENCE</scope>
    <source>
        <strain evidence="9">F60SS</strain>
        <tissue evidence="9">Leaves</tissue>
    </source>
</reference>